<dbReference type="SMART" id="SM00847">
    <property type="entry name" value="HA2"/>
    <property type="match status" value="1"/>
</dbReference>
<dbReference type="Pfam" id="PF26026">
    <property type="entry name" value="RNA_hel_CTD"/>
    <property type="match status" value="1"/>
</dbReference>
<dbReference type="InterPro" id="IPR014001">
    <property type="entry name" value="Helicase_ATP-bd"/>
</dbReference>
<feature type="domain" description="Helicase C-terminal" evidence="11">
    <location>
        <begin position="952"/>
        <end position="1125"/>
    </location>
</feature>
<dbReference type="Proteomes" id="UP000242381">
    <property type="component" value="Unassembled WGS sequence"/>
</dbReference>
<feature type="domain" description="UBA" evidence="8">
    <location>
        <begin position="402"/>
        <end position="443"/>
    </location>
</feature>
<keyword evidence="5" id="KW-0067">ATP-binding</keyword>
<keyword evidence="2" id="KW-0547">Nucleotide-binding</keyword>
<dbReference type="Pfam" id="PF24385">
    <property type="entry name" value="DSRM_DHX29"/>
    <property type="match status" value="1"/>
</dbReference>
<reference evidence="12 13" key="1">
    <citation type="journal article" date="2016" name="Proc. Natl. Acad. Sci. U.S.A.">
        <title>Lipid metabolic changes in an early divergent fungus govern the establishment of a mutualistic symbiosis with endobacteria.</title>
        <authorList>
            <person name="Lastovetsky O.A."/>
            <person name="Gaspar M.L."/>
            <person name="Mondo S.J."/>
            <person name="LaButti K.M."/>
            <person name="Sandor L."/>
            <person name="Grigoriev I.V."/>
            <person name="Henry S.A."/>
            <person name="Pawlowska T.E."/>
        </authorList>
    </citation>
    <scope>NUCLEOTIDE SEQUENCE [LARGE SCALE GENOMIC DNA]</scope>
    <source>
        <strain evidence="12 13">ATCC 11559</strain>
    </source>
</reference>
<keyword evidence="4" id="KW-0347">Helicase</keyword>
<dbReference type="InterPro" id="IPR015940">
    <property type="entry name" value="UBA"/>
</dbReference>
<dbReference type="Pfam" id="PF04408">
    <property type="entry name" value="WHD_HA2"/>
    <property type="match status" value="1"/>
</dbReference>
<dbReference type="Pfam" id="PF24899">
    <property type="entry name" value="UBA_DHX29"/>
    <property type="match status" value="1"/>
</dbReference>
<dbReference type="Pfam" id="PF00271">
    <property type="entry name" value="Helicase_C"/>
    <property type="match status" value="1"/>
</dbReference>
<dbReference type="Pfam" id="PF21010">
    <property type="entry name" value="HA2_C"/>
    <property type="match status" value="1"/>
</dbReference>
<dbReference type="InterPro" id="IPR059023">
    <property type="entry name" value="RNA_hel_CTD"/>
</dbReference>
<evidence type="ECO:0000259" key="9">
    <source>
        <dbReference type="PROSITE" id="PS50908"/>
    </source>
</evidence>
<organism evidence="12 13">
    <name type="scientific">Rhizopus microsporus</name>
    <dbReference type="NCBI Taxonomy" id="58291"/>
    <lineage>
        <taxon>Eukaryota</taxon>
        <taxon>Fungi</taxon>
        <taxon>Fungi incertae sedis</taxon>
        <taxon>Mucoromycota</taxon>
        <taxon>Mucoromycotina</taxon>
        <taxon>Mucoromycetes</taxon>
        <taxon>Mucorales</taxon>
        <taxon>Mucorineae</taxon>
        <taxon>Rhizopodaceae</taxon>
        <taxon>Rhizopus</taxon>
    </lineage>
</organism>
<dbReference type="Gene3D" id="3.10.110.10">
    <property type="entry name" value="Ubiquitin Conjugating Enzyme"/>
    <property type="match status" value="1"/>
</dbReference>
<dbReference type="PROSITE" id="PS51194">
    <property type="entry name" value="HELICASE_CTER"/>
    <property type="match status" value="1"/>
</dbReference>
<feature type="domain" description="UBA" evidence="8">
    <location>
        <begin position="471"/>
        <end position="512"/>
    </location>
</feature>
<dbReference type="EC" id="3.6.4.13" evidence="1"/>
<feature type="domain" description="RWD" evidence="9">
    <location>
        <begin position="537"/>
        <end position="638"/>
    </location>
</feature>
<feature type="compositionally biased region" description="Low complexity" evidence="7">
    <location>
        <begin position="147"/>
        <end position="166"/>
    </location>
</feature>
<dbReference type="SUPFAM" id="SSF54495">
    <property type="entry name" value="UBC-like"/>
    <property type="match status" value="1"/>
</dbReference>
<dbReference type="InterPro" id="IPR056890">
    <property type="entry name" value="UBA_DHX29-like"/>
</dbReference>
<dbReference type="InterPro" id="IPR056328">
    <property type="entry name" value="DSRM_DHX29"/>
</dbReference>
<evidence type="ECO:0000259" key="10">
    <source>
        <dbReference type="PROSITE" id="PS51192"/>
    </source>
</evidence>
<dbReference type="InterPro" id="IPR007502">
    <property type="entry name" value="Helicase-assoc_dom"/>
</dbReference>
<dbReference type="PANTHER" id="PTHR18934:SF267">
    <property type="entry name" value="ATP-DEPENDENT RNA HELICASE YLR419W-RELATED"/>
    <property type="match status" value="1"/>
</dbReference>
<dbReference type="CDD" id="cd18791">
    <property type="entry name" value="SF2_C_RHA"/>
    <property type="match status" value="1"/>
</dbReference>
<dbReference type="VEuPathDB" id="FungiDB:BCV72DRAFT_247848"/>
<dbReference type="GO" id="GO:0003723">
    <property type="term" value="F:RNA binding"/>
    <property type="evidence" value="ECO:0007669"/>
    <property type="project" value="TreeGrafter"/>
</dbReference>
<gene>
    <name evidence="12" type="ORF">BCV71DRAFT_206230</name>
</gene>
<dbReference type="SUPFAM" id="SSF46934">
    <property type="entry name" value="UBA-like"/>
    <property type="match status" value="1"/>
</dbReference>
<dbReference type="Gene3D" id="1.10.287.2900">
    <property type="match status" value="1"/>
</dbReference>
<dbReference type="EMBL" id="KV921535">
    <property type="protein sequence ID" value="ORE13455.1"/>
    <property type="molecule type" value="Genomic_DNA"/>
</dbReference>
<dbReference type="OMA" id="LFRVCNM"/>
<dbReference type="InterPro" id="IPR016135">
    <property type="entry name" value="UBQ-conjugating_enzyme/RWD"/>
</dbReference>
<dbReference type="Pfam" id="PF00270">
    <property type="entry name" value="DEAD"/>
    <property type="match status" value="1"/>
</dbReference>
<sequence>MSTVVEGKDTVKFVTEEEIDNAATVVEEKQEEADSQSAAFNPETGEINWDCPCLGGMAQGPCGEDFKAAFSCFVFSEAEPKGLDCVEKFKAMQDCFRRHPDVYGDEIDDDDEEEEETAKQAEEIKESTQDASIVASSPDEEQSITFSSWKNNKTTPSSTSAPSKKLTNGKKGIVKHGNAGSTKSTEESVQRSSIFGDWTGKTPVSLLHEHCQKSNWEKPEFEIKKKKNGYLGTVQLSQRNKKTAQMQTVAFTPPDELVLPSAAEAKHLAATYALHRVKSHMPLQRVLPPSHRDYWRQFEQLKTASNQWQYDPDPFNAHPPMTTQKKSRSLPTKEHAASAVPMPTTTTTTTTNSSKRPLLDEKLLKEWENLPTVHMSLENRQRVEQIIKRSKITYQPLPREHTKQERMQLTEELVAMGFRPAHVDEALDYSPDKETALDWLCLHVPEDDLPANFLLSTYNPTMTTIAHTTQTLGQDWLLKRMVAIGYPESICKEALEQVQGDESKALKLLQWRLAHEDEAMPSLDPVDPEELEAVRQDEMIALESIYGSLNQETDKDGRRIYSLPFNVSAPEQPVLQVIIPKDSMYPFELPLFVIEWPNLPSYLKLSLLQGLIAEAELHLGTPFVYMCVEWLQEHADHLIAHPPKLRDVSERLYTLAPTTPVQKKKKPRRQVHQKPTTSLDSLKEQLLNRLESEAYAPMAEVRSKLPAHQFKSNVVHAVLAHQVTIVSGETGCGKTTQVPQFIMDEEIMQGRYCNMICTQPRKISAIGVAERVAAERCETIGKTVGYAIRGETKCSAETRLQFVTTGVLLRRLQSDPNLEGVSHVMIDEVHERSVDSDFLLVLLRKLLQRRKDLKVVLMSATLNQALFSDYFGGAPVIEIPGFTHPVQDYFLEDILSMVHGQAKTSHNEDVISRPDWAAWQIPYLEQGFSESTVRLLSRYRNHQKIDYGLVARLVKYITEHETIQDFKPAILIFMPGAVEIKACIDAIEEVMQGAEVEILPLHANLSPQEQTRVFRPVPSHVRKIVVATNVAETSITIEGVVYVIDSGRVKETQYEAASHMVHLVETWASRASCRQRRGRAGRTRPGQCFKLFTRETHEQKMRAQQVPELLRTPLEQLCLVLKAMGQDDLVSFLRQAIDPPSMTALESAIKSLRQVEAIDKQDQLTALGKHMAAIPADLRISKMLIYGSVFGCLDPILTIASIMSLKSPFTSPMEKRAEAREAREKFNFGKSDWLADMKAYDSWYEIIRSRGMKAARTFCQENFLSFSTLSEIQNLRRQYLEALADIGFYRESARFNDNADNMNLVKSVIFAGLNPNVVKIKLPDTKYDKVLSGTVEREKEAREIKYYAKDDGRVFIHPSSLLFSNNSYQSLFLTYFSKMTTSKIFIRDGTEVPLYGILFFGGSIKVDHLGRGLQVGDDGWIKLRSWARIGVLVNQLKRLLSLELYYKIEDPDREVSVAHAIIALITNDGMI</sequence>
<dbReference type="Pfam" id="PF05773">
    <property type="entry name" value="RWD"/>
    <property type="match status" value="1"/>
</dbReference>
<dbReference type="Gene3D" id="1.20.120.1080">
    <property type="match status" value="1"/>
</dbReference>
<evidence type="ECO:0000256" key="3">
    <source>
        <dbReference type="ARBA" id="ARBA00022801"/>
    </source>
</evidence>
<evidence type="ECO:0000313" key="13">
    <source>
        <dbReference type="Proteomes" id="UP000242381"/>
    </source>
</evidence>
<dbReference type="InterPro" id="IPR048333">
    <property type="entry name" value="HA2_WH"/>
</dbReference>
<evidence type="ECO:0000256" key="2">
    <source>
        <dbReference type="ARBA" id="ARBA00022741"/>
    </source>
</evidence>
<dbReference type="FunFam" id="1.20.120.1080:FF:000002">
    <property type="entry name" value="Putative ATP-dependent RNA helicase DHX36"/>
    <property type="match status" value="1"/>
</dbReference>
<dbReference type="PROSITE" id="PS50030">
    <property type="entry name" value="UBA"/>
    <property type="match status" value="2"/>
</dbReference>
<dbReference type="GO" id="GO:0003724">
    <property type="term" value="F:RNA helicase activity"/>
    <property type="evidence" value="ECO:0007669"/>
    <property type="project" value="UniProtKB-EC"/>
</dbReference>
<dbReference type="PROSITE" id="PS50908">
    <property type="entry name" value="RWD"/>
    <property type="match status" value="1"/>
</dbReference>
<dbReference type="FunFam" id="3.40.50.300:FF:000500">
    <property type="entry name" value="ATP-dependent RNA helicase DHX29"/>
    <property type="match status" value="1"/>
</dbReference>
<feature type="region of interest" description="Disordered" evidence="7">
    <location>
        <begin position="315"/>
        <end position="355"/>
    </location>
</feature>
<dbReference type="SMART" id="SM00490">
    <property type="entry name" value="HELICc"/>
    <property type="match status" value="1"/>
</dbReference>
<keyword evidence="3 12" id="KW-0378">Hydrolase</keyword>
<feature type="compositionally biased region" description="Basic and acidic residues" evidence="7">
    <location>
        <begin position="117"/>
        <end position="128"/>
    </location>
</feature>
<dbReference type="Gene3D" id="3.30.160.20">
    <property type="match status" value="1"/>
</dbReference>
<dbReference type="InterPro" id="IPR006575">
    <property type="entry name" value="RWD_dom"/>
</dbReference>
<dbReference type="Pfam" id="PF07717">
    <property type="entry name" value="OB_NTP_bind"/>
    <property type="match status" value="1"/>
</dbReference>
<name>A0A1X0RN33_RHIZD</name>
<dbReference type="CDD" id="cd17917">
    <property type="entry name" value="DEXHc_RHA-like"/>
    <property type="match status" value="1"/>
</dbReference>
<proteinExistence type="predicted"/>
<dbReference type="PANTHER" id="PTHR18934">
    <property type="entry name" value="ATP-DEPENDENT RNA HELICASE"/>
    <property type="match status" value="1"/>
</dbReference>
<evidence type="ECO:0000259" key="8">
    <source>
        <dbReference type="PROSITE" id="PS50030"/>
    </source>
</evidence>
<dbReference type="InterPro" id="IPR011709">
    <property type="entry name" value="DEAD-box_helicase_OB_fold"/>
</dbReference>
<dbReference type="SUPFAM" id="SSF54768">
    <property type="entry name" value="dsRNA-binding domain-like"/>
    <property type="match status" value="1"/>
</dbReference>
<feature type="domain" description="Helicase ATP-binding" evidence="10">
    <location>
        <begin position="715"/>
        <end position="880"/>
    </location>
</feature>
<dbReference type="GO" id="GO:1990904">
    <property type="term" value="C:ribonucleoprotein complex"/>
    <property type="evidence" value="ECO:0007669"/>
    <property type="project" value="UniProtKB-ARBA"/>
</dbReference>
<feature type="region of interest" description="Disordered" evidence="7">
    <location>
        <begin position="100"/>
        <end position="192"/>
    </location>
</feature>
<dbReference type="InterPro" id="IPR002464">
    <property type="entry name" value="DNA/RNA_helicase_DEAH_CS"/>
</dbReference>
<dbReference type="SMART" id="SM00487">
    <property type="entry name" value="DEXDc"/>
    <property type="match status" value="1"/>
</dbReference>
<feature type="compositionally biased region" description="Acidic residues" evidence="7">
    <location>
        <begin position="103"/>
        <end position="116"/>
    </location>
</feature>
<dbReference type="PROSITE" id="PS00690">
    <property type="entry name" value="DEAH_ATP_HELICASE"/>
    <property type="match status" value="1"/>
</dbReference>
<dbReference type="Gene3D" id="3.40.50.300">
    <property type="entry name" value="P-loop containing nucleotide triphosphate hydrolases"/>
    <property type="match status" value="2"/>
</dbReference>
<evidence type="ECO:0000256" key="1">
    <source>
        <dbReference type="ARBA" id="ARBA00012552"/>
    </source>
</evidence>
<dbReference type="PROSITE" id="PS51192">
    <property type="entry name" value="HELICASE_ATP_BIND_1"/>
    <property type="match status" value="1"/>
</dbReference>
<comment type="catalytic activity">
    <reaction evidence="6">
        <text>ATP + H2O = ADP + phosphate + H(+)</text>
        <dbReference type="Rhea" id="RHEA:13065"/>
        <dbReference type="ChEBI" id="CHEBI:15377"/>
        <dbReference type="ChEBI" id="CHEBI:15378"/>
        <dbReference type="ChEBI" id="CHEBI:30616"/>
        <dbReference type="ChEBI" id="CHEBI:43474"/>
        <dbReference type="ChEBI" id="CHEBI:456216"/>
        <dbReference type="EC" id="3.6.4.13"/>
    </reaction>
</comment>
<dbReference type="SMART" id="SM00591">
    <property type="entry name" value="RWD"/>
    <property type="match status" value="1"/>
</dbReference>
<dbReference type="GO" id="GO:0005524">
    <property type="term" value="F:ATP binding"/>
    <property type="evidence" value="ECO:0007669"/>
    <property type="project" value="UniProtKB-KW"/>
</dbReference>
<protein>
    <recommendedName>
        <fullName evidence="1">RNA helicase</fullName>
        <ecNumber evidence="1">3.6.4.13</ecNumber>
    </recommendedName>
</protein>
<dbReference type="GO" id="GO:0016787">
    <property type="term" value="F:hydrolase activity"/>
    <property type="evidence" value="ECO:0007669"/>
    <property type="project" value="UniProtKB-KW"/>
</dbReference>
<dbReference type="InterPro" id="IPR001650">
    <property type="entry name" value="Helicase_C-like"/>
</dbReference>
<dbReference type="VEuPathDB" id="FungiDB:BCV72DRAFT_43645"/>
<evidence type="ECO:0000256" key="7">
    <source>
        <dbReference type="SAM" id="MobiDB-lite"/>
    </source>
</evidence>
<evidence type="ECO:0000256" key="5">
    <source>
        <dbReference type="ARBA" id="ARBA00022840"/>
    </source>
</evidence>
<evidence type="ECO:0000313" key="12">
    <source>
        <dbReference type="EMBL" id="ORE13455.1"/>
    </source>
</evidence>
<evidence type="ECO:0000259" key="11">
    <source>
        <dbReference type="PROSITE" id="PS51194"/>
    </source>
</evidence>
<dbReference type="SUPFAM" id="SSF52540">
    <property type="entry name" value="P-loop containing nucleoside triphosphate hydrolases"/>
    <property type="match status" value="1"/>
</dbReference>
<dbReference type="InterPro" id="IPR027417">
    <property type="entry name" value="P-loop_NTPase"/>
</dbReference>
<evidence type="ECO:0000256" key="4">
    <source>
        <dbReference type="ARBA" id="ARBA00022806"/>
    </source>
</evidence>
<dbReference type="InterPro" id="IPR009060">
    <property type="entry name" value="UBA-like_sf"/>
</dbReference>
<dbReference type="InterPro" id="IPR011545">
    <property type="entry name" value="DEAD/DEAH_box_helicase_dom"/>
</dbReference>
<accession>A0A1X0RN33</accession>
<evidence type="ECO:0000256" key="6">
    <source>
        <dbReference type="ARBA" id="ARBA00047984"/>
    </source>
</evidence>
<dbReference type="PROSITE" id="PS51808">
    <property type="entry name" value="CHCH"/>
    <property type="match status" value="1"/>
</dbReference>